<evidence type="ECO:0000256" key="1">
    <source>
        <dbReference type="SAM" id="MobiDB-lite"/>
    </source>
</evidence>
<feature type="compositionally biased region" description="Pro residues" evidence="1">
    <location>
        <begin position="666"/>
        <end position="676"/>
    </location>
</feature>
<name>A0AAD5TK03_9FUNG</name>
<feature type="compositionally biased region" description="Polar residues" evidence="1">
    <location>
        <begin position="756"/>
        <end position="766"/>
    </location>
</feature>
<sequence>MLASSRYSQTRSPVEAASPSPEPSDVEDLGQLDDEDDELGFLQSSPLDFDDIESVPPILASDDPFSRPGHLHSVRRNDLGESILAEAVKREAPHAAEAFSPAPFRRAEEVGLARRLSFGVSVGTNTADTTAESRPNGSNANQKTMRLKRMHSRGMLLGSVESEETPISPPLPDMNPVPRRDAARSTHRASTILDLPHSVVYAIAVFVQQTQPIYPLLFLCKAWSVPVAEALYYCPAIPTGKQFHLLMRTFLADHARVYSSCVRALRISHEVSDEILMGDLDALLQLCYNLDSFALENGVCASNILVQSLADNVPRLRTLNLRGCSSVTDVLIPSLVRACAQLRYVDLSYTQVTVATISVVLAGCADIEVLEMEGCGPQATSATAQAPEPHAAPTKLRHLNLRNSGADDKLVRNAAERTPQLATCILDGCSAITDEAVLGIAASARDRLRHVDLSFCPALTDIALHALAIHAPEIVTITAAGCDLISAAGVKAIATHTRASLVILHGCARVLASQVIRSVAMHGGPLECTLTAQELRALANGAPTSETQQQPPLPPSLVKRVTAPFIAGGVDQGTQTDYQGQRLSENAHNVNPTEILLKFADAIASGRWAPPGASQHPAFGSYQNHEPRTHEINSHWSQPPQYQPPDWDRSVSMQQHPAHPSFMTPPGSPPPLPPDSVPHAAALKRRSTTSTISSTSISSTGSSAALAGPRSPATLRSRIPTPSRASTFSGSIASGIPTPTRRLTTTQLPRPVSSLGMATTATNTSPRPSPPVRSLTGHRRGSSSTSIGLPGATSEAPGSSEYRPRSFRKFNLAPGETTPTSPPSPSPRRSSPPRQTAARAQQDSRRLSTALRTPTPLPRVAVGKGSVGARTRIAHPTAAPSAHETGWIQGGTGGANSGGDTA</sequence>
<proteinExistence type="predicted"/>
<dbReference type="PANTHER" id="PTHR13318">
    <property type="entry name" value="PARTNER OF PAIRED, ISOFORM B-RELATED"/>
    <property type="match status" value="1"/>
</dbReference>
<feature type="compositionally biased region" description="Polar residues" evidence="1">
    <location>
        <begin position="1"/>
        <end position="11"/>
    </location>
</feature>
<feature type="compositionally biased region" description="Low complexity" evidence="1">
    <location>
        <begin position="737"/>
        <end position="751"/>
    </location>
</feature>
<protein>
    <submittedName>
        <fullName evidence="2">Uncharacterized protein</fullName>
    </submittedName>
</protein>
<keyword evidence="3" id="KW-1185">Reference proteome</keyword>
<feature type="region of interest" description="Disordered" evidence="1">
    <location>
        <begin position="608"/>
        <end position="902"/>
    </location>
</feature>
<dbReference type="Proteomes" id="UP001212152">
    <property type="component" value="Unassembled WGS sequence"/>
</dbReference>
<accession>A0AAD5TK03</accession>
<dbReference type="SUPFAM" id="SSF52047">
    <property type="entry name" value="RNI-like"/>
    <property type="match status" value="1"/>
</dbReference>
<feature type="region of interest" description="Disordered" evidence="1">
    <location>
        <begin position="1"/>
        <end position="70"/>
    </location>
</feature>
<dbReference type="GO" id="GO:0031146">
    <property type="term" value="P:SCF-dependent proteasomal ubiquitin-dependent protein catabolic process"/>
    <property type="evidence" value="ECO:0007669"/>
    <property type="project" value="TreeGrafter"/>
</dbReference>
<dbReference type="Gene3D" id="3.80.10.10">
    <property type="entry name" value="Ribonuclease Inhibitor"/>
    <property type="match status" value="2"/>
</dbReference>
<feature type="compositionally biased region" description="Polar residues" evidence="1">
    <location>
        <begin position="723"/>
        <end position="732"/>
    </location>
</feature>
<gene>
    <name evidence="2" type="ORF">HDU87_003297</name>
</gene>
<feature type="region of interest" description="Disordered" evidence="1">
    <location>
        <begin position="161"/>
        <end position="180"/>
    </location>
</feature>
<dbReference type="EMBL" id="JADGJQ010000024">
    <property type="protein sequence ID" value="KAJ3178742.1"/>
    <property type="molecule type" value="Genomic_DNA"/>
</dbReference>
<feature type="compositionally biased region" description="Gly residues" evidence="1">
    <location>
        <begin position="888"/>
        <end position="902"/>
    </location>
</feature>
<dbReference type="InterPro" id="IPR032675">
    <property type="entry name" value="LRR_dom_sf"/>
</dbReference>
<comment type="caution">
    <text evidence="2">The sequence shown here is derived from an EMBL/GenBank/DDBJ whole genome shotgun (WGS) entry which is preliminary data.</text>
</comment>
<evidence type="ECO:0000313" key="3">
    <source>
        <dbReference type="Proteomes" id="UP001212152"/>
    </source>
</evidence>
<organism evidence="2 3">
    <name type="scientific">Geranomyces variabilis</name>
    <dbReference type="NCBI Taxonomy" id="109894"/>
    <lineage>
        <taxon>Eukaryota</taxon>
        <taxon>Fungi</taxon>
        <taxon>Fungi incertae sedis</taxon>
        <taxon>Chytridiomycota</taxon>
        <taxon>Chytridiomycota incertae sedis</taxon>
        <taxon>Chytridiomycetes</taxon>
        <taxon>Spizellomycetales</taxon>
        <taxon>Powellomycetaceae</taxon>
        <taxon>Geranomyces</taxon>
    </lineage>
</organism>
<feature type="compositionally biased region" description="Acidic residues" evidence="1">
    <location>
        <begin position="24"/>
        <end position="39"/>
    </location>
</feature>
<dbReference type="GO" id="GO:0019005">
    <property type="term" value="C:SCF ubiquitin ligase complex"/>
    <property type="evidence" value="ECO:0007669"/>
    <property type="project" value="TreeGrafter"/>
</dbReference>
<feature type="compositionally biased region" description="Low complexity" evidence="1">
    <location>
        <begin position="688"/>
        <end position="703"/>
    </location>
</feature>
<evidence type="ECO:0000313" key="2">
    <source>
        <dbReference type="EMBL" id="KAJ3178742.1"/>
    </source>
</evidence>
<dbReference type="SMART" id="SM00367">
    <property type="entry name" value="LRR_CC"/>
    <property type="match status" value="5"/>
</dbReference>
<reference evidence="2" key="1">
    <citation type="submission" date="2020-05" db="EMBL/GenBank/DDBJ databases">
        <title>Phylogenomic resolution of chytrid fungi.</title>
        <authorList>
            <person name="Stajich J.E."/>
            <person name="Amses K."/>
            <person name="Simmons R."/>
            <person name="Seto K."/>
            <person name="Myers J."/>
            <person name="Bonds A."/>
            <person name="Quandt C.A."/>
            <person name="Barry K."/>
            <person name="Liu P."/>
            <person name="Grigoriev I."/>
            <person name="Longcore J.E."/>
            <person name="James T.Y."/>
        </authorList>
    </citation>
    <scope>NUCLEOTIDE SEQUENCE</scope>
    <source>
        <strain evidence="2">JEL0379</strain>
    </source>
</reference>
<dbReference type="InterPro" id="IPR006553">
    <property type="entry name" value="Leu-rich_rpt_Cys-con_subtyp"/>
</dbReference>
<dbReference type="PANTHER" id="PTHR13318:SF260">
    <property type="entry name" value="LEUCINE-RICH REPEAT CONTAINING PROTEIN"/>
    <property type="match status" value="1"/>
</dbReference>
<dbReference type="AlphaFoldDB" id="A0AAD5TK03"/>